<comment type="caution">
    <text evidence="1">The sequence shown here is derived from an EMBL/GenBank/DDBJ whole genome shotgun (WGS) entry which is preliminary data.</text>
</comment>
<proteinExistence type="predicted"/>
<organism evidence="1 2">
    <name type="scientific">Desulfobacter hydrogenophilus</name>
    <dbReference type="NCBI Taxonomy" id="2291"/>
    <lineage>
        <taxon>Bacteria</taxon>
        <taxon>Pseudomonadati</taxon>
        <taxon>Thermodesulfobacteriota</taxon>
        <taxon>Desulfobacteria</taxon>
        <taxon>Desulfobacterales</taxon>
        <taxon>Desulfobacteraceae</taxon>
        <taxon>Desulfobacter</taxon>
    </lineage>
</organism>
<accession>A0A328F8I7</accession>
<gene>
    <name evidence="1" type="ORF">DO021_16480</name>
</gene>
<evidence type="ECO:0000313" key="2">
    <source>
        <dbReference type="Proteomes" id="UP000248798"/>
    </source>
</evidence>
<reference evidence="1 2" key="1">
    <citation type="submission" date="2018-06" db="EMBL/GenBank/DDBJ databases">
        <title>Complete Genome Sequence of Desulfobacter hydrogenophilus (DSM3380).</title>
        <authorList>
            <person name="Marietou A."/>
            <person name="Schreiber L."/>
            <person name="Marshall I."/>
            <person name="Jorgensen B."/>
        </authorList>
    </citation>
    <scope>NUCLEOTIDE SEQUENCE [LARGE SCALE GENOMIC DNA]</scope>
    <source>
        <strain evidence="1 2">DSM 3380</strain>
    </source>
</reference>
<name>A0A328F8I7_9BACT</name>
<evidence type="ECO:0000313" key="1">
    <source>
        <dbReference type="EMBL" id="RAM00958.1"/>
    </source>
</evidence>
<sequence length="82" mass="9732">MHRQQSPCEIFGMPFSNREGTHSHLFILIPDFPAIHTLNNHAFTIYKLFVEIYAFFSIKTLFNQMMRCNKTFFFPKSDKQLA</sequence>
<dbReference type="AlphaFoldDB" id="A0A328F8I7"/>
<dbReference type="EMBL" id="QLNI01000035">
    <property type="protein sequence ID" value="RAM00958.1"/>
    <property type="molecule type" value="Genomic_DNA"/>
</dbReference>
<dbReference type="Proteomes" id="UP000248798">
    <property type="component" value="Unassembled WGS sequence"/>
</dbReference>
<protein>
    <submittedName>
        <fullName evidence="1">Uncharacterized protein</fullName>
    </submittedName>
</protein>